<dbReference type="GO" id="GO:0042026">
    <property type="term" value="P:protein refolding"/>
    <property type="evidence" value="ECO:0007669"/>
    <property type="project" value="TreeGrafter"/>
</dbReference>
<keyword evidence="4" id="KW-0812">Transmembrane</keyword>
<evidence type="ECO:0000256" key="3">
    <source>
        <dbReference type="SAM" id="MobiDB-lite"/>
    </source>
</evidence>
<dbReference type="PROSITE" id="PS01031">
    <property type="entry name" value="SHSP"/>
    <property type="match status" value="1"/>
</dbReference>
<dbReference type="AlphaFoldDB" id="A0AA36HHE6"/>
<dbReference type="SUPFAM" id="SSF49764">
    <property type="entry name" value="HSP20-like chaperones"/>
    <property type="match status" value="1"/>
</dbReference>
<dbReference type="InterPro" id="IPR002068">
    <property type="entry name" value="A-crystallin/Hsp20_dom"/>
</dbReference>
<reference evidence="6" key="1">
    <citation type="submission" date="2023-07" db="EMBL/GenBank/DDBJ databases">
        <authorList>
            <consortium name="CYATHOMIX"/>
        </authorList>
    </citation>
    <scope>NUCLEOTIDE SEQUENCE</scope>
    <source>
        <strain evidence="6">N/A</strain>
    </source>
</reference>
<dbReference type="GO" id="GO:0005634">
    <property type="term" value="C:nucleus"/>
    <property type="evidence" value="ECO:0007669"/>
    <property type="project" value="TreeGrafter"/>
</dbReference>
<feature type="region of interest" description="Disordered" evidence="3">
    <location>
        <begin position="381"/>
        <end position="425"/>
    </location>
</feature>
<dbReference type="PANTHER" id="PTHR45640">
    <property type="entry name" value="HEAT SHOCK PROTEIN HSP-12.2-RELATED"/>
    <property type="match status" value="1"/>
</dbReference>
<dbReference type="CDD" id="cd06526">
    <property type="entry name" value="metazoan_ACD"/>
    <property type="match status" value="1"/>
</dbReference>
<dbReference type="GO" id="GO:0005737">
    <property type="term" value="C:cytoplasm"/>
    <property type="evidence" value="ECO:0007669"/>
    <property type="project" value="TreeGrafter"/>
</dbReference>
<organism evidence="6 7">
    <name type="scientific">Cylicocyclus nassatus</name>
    <name type="common">Nematode worm</name>
    <dbReference type="NCBI Taxonomy" id="53992"/>
    <lineage>
        <taxon>Eukaryota</taxon>
        <taxon>Metazoa</taxon>
        <taxon>Ecdysozoa</taxon>
        <taxon>Nematoda</taxon>
        <taxon>Chromadorea</taxon>
        <taxon>Rhabditida</taxon>
        <taxon>Rhabditina</taxon>
        <taxon>Rhabditomorpha</taxon>
        <taxon>Strongyloidea</taxon>
        <taxon>Strongylidae</taxon>
        <taxon>Cylicocyclus</taxon>
    </lineage>
</organism>
<dbReference type="Gene3D" id="2.60.40.790">
    <property type="match status" value="1"/>
</dbReference>
<dbReference type="InterPro" id="IPR008978">
    <property type="entry name" value="HSP20-like_chaperone"/>
</dbReference>
<dbReference type="PRINTS" id="PR00299">
    <property type="entry name" value="ACRYSTALLIN"/>
</dbReference>
<dbReference type="Proteomes" id="UP001176961">
    <property type="component" value="Unassembled WGS sequence"/>
</dbReference>
<dbReference type="EMBL" id="CATQJL010000326">
    <property type="protein sequence ID" value="CAJ0610109.1"/>
    <property type="molecule type" value="Genomic_DNA"/>
</dbReference>
<evidence type="ECO:0000259" key="5">
    <source>
        <dbReference type="PROSITE" id="PS01031"/>
    </source>
</evidence>
<feature type="compositionally biased region" description="Polar residues" evidence="3">
    <location>
        <begin position="391"/>
        <end position="401"/>
    </location>
</feature>
<dbReference type="InterPro" id="IPR001436">
    <property type="entry name" value="Alpha-crystallin/sHSP_animal"/>
</dbReference>
<dbReference type="FunFam" id="2.60.40.790:FF:000038">
    <property type="entry name" value="BMA-HSP-25, isoform c"/>
    <property type="match status" value="1"/>
</dbReference>
<feature type="transmembrane region" description="Helical" evidence="4">
    <location>
        <begin position="292"/>
        <end position="314"/>
    </location>
</feature>
<evidence type="ECO:0000313" key="7">
    <source>
        <dbReference type="Proteomes" id="UP001176961"/>
    </source>
</evidence>
<dbReference type="GO" id="GO:0009408">
    <property type="term" value="P:response to heat"/>
    <property type="evidence" value="ECO:0007669"/>
    <property type="project" value="TreeGrafter"/>
</dbReference>
<gene>
    <name evidence="6" type="ORF">CYNAS_LOCUS22092</name>
</gene>
<evidence type="ECO:0000256" key="4">
    <source>
        <dbReference type="SAM" id="Phobius"/>
    </source>
</evidence>
<name>A0AA36HHE6_CYLNA</name>
<feature type="region of interest" description="Disordered" evidence="3">
    <location>
        <begin position="1"/>
        <end position="21"/>
    </location>
</feature>
<keyword evidence="4" id="KW-1133">Transmembrane helix</keyword>
<evidence type="ECO:0000256" key="2">
    <source>
        <dbReference type="RuleBase" id="RU003616"/>
    </source>
</evidence>
<comment type="caution">
    <text evidence="6">The sequence shown here is derived from an EMBL/GenBank/DDBJ whole genome shotgun (WGS) entry which is preliminary data.</text>
</comment>
<accession>A0AA36HHE6</accession>
<keyword evidence="7" id="KW-1185">Reference proteome</keyword>
<dbReference type="GO" id="GO:0051082">
    <property type="term" value="F:unfolded protein binding"/>
    <property type="evidence" value="ECO:0007669"/>
    <property type="project" value="TreeGrafter"/>
</dbReference>
<sequence length="530" mass="60738">MTGVQDNFLNSVPNPQEDASSQEFDDMVDVFGRHIPRNRAVWRATGPFRNYNVLTAEEVPLPTDKAKIVKLPVELAVSVMDLHCRALQGSEEEILKKLFSKPKIYVYGTGYEVAADVWAVFCDPKYIHEVTTSDLQSVICAALNSRRTLAYVIGVNKNREVIGCILSPQQKETIMEVFDDCIHTEFVPPLDEGLVKLRFRSVCDQFAREIPSRFLVEITIKIRVTDLYQLSSSRIYYVDNNAVRLIRSLTEARNMLLYRRQKEFAAATENGGRLIRVPCLRVPEEKSYFSKLFTSAVICLSAFILGVIVSIYWLRVPCLRVPEERSYFFKLGGGMSERRIDVNRSNYSVIDNEFGNMRDRFEAEMRRVEDEMKRLRQEFEGYRPGAPPPAISNQAYNMSHSSQHDSRRQDFGAPPSSFGHSDLMTRPTYDPYLDNLKSPLIKDESDGKTLRLRFDVAQYKPEEVTVKTIDNRLLVHAKHEEKTPQRTVFREYNQEFLLPRGTNPEQISSTLSTDGVLTVEAPLPHLAIQQ</sequence>
<evidence type="ECO:0000313" key="6">
    <source>
        <dbReference type="EMBL" id="CAJ0610109.1"/>
    </source>
</evidence>
<protein>
    <recommendedName>
        <fullName evidence="5">SHSP domain-containing protein</fullName>
    </recommendedName>
</protein>
<feature type="domain" description="SHSP" evidence="5">
    <location>
        <begin position="431"/>
        <end position="530"/>
    </location>
</feature>
<comment type="similarity">
    <text evidence="1 2">Belongs to the small heat shock protein (HSP20) family.</text>
</comment>
<proteinExistence type="inferred from homology"/>
<evidence type="ECO:0000256" key="1">
    <source>
        <dbReference type="PROSITE-ProRule" id="PRU00285"/>
    </source>
</evidence>
<keyword evidence="4" id="KW-0472">Membrane</keyword>
<dbReference type="Pfam" id="PF00011">
    <property type="entry name" value="HSP20"/>
    <property type="match status" value="1"/>
</dbReference>
<dbReference type="PANTHER" id="PTHR45640:SF26">
    <property type="entry name" value="RE23625P"/>
    <property type="match status" value="1"/>
</dbReference>